<name>A0A7J8DKI1_ROUAE</name>
<feature type="compositionally biased region" description="Basic and acidic residues" evidence="2">
    <location>
        <begin position="157"/>
        <end position="178"/>
    </location>
</feature>
<feature type="compositionally biased region" description="Pro residues" evidence="2">
    <location>
        <begin position="455"/>
        <end position="468"/>
    </location>
</feature>
<feature type="compositionally biased region" description="Basic and acidic residues" evidence="2">
    <location>
        <begin position="509"/>
        <end position="535"/>
    </location>
</feature>
<feature type="compositionally biased region" description="Basic and acidic residues" evidence="2">
    <location>
        <begin position="481"/>
        <end position="490"/>
    </location>
</feature>
<dbReference type="Pfam" id="PF10482">
    <property type="entry name" value="CtIP_N"/>
    <property type="match status" value="1"/>
</dbReference>
<dbReference type="InterPro" id="IPR019518">
    <property type="entry name" value="CtIP_N"/>
</dbReference>
<accession>A0A7J8DKI1</accession>
<feature type="compositionally biased region" description="Basic and acidic residues" evidence="2">
    <location>
        <begin position="419"/>
        <end position="437"/>
    </location>
</feature>
<feature type="compositionally biased region" description="Basic and acidic residues" evidence="2">
    <location>
        <begin position="112"/>
        <end position="129"/>
    </location>
</feature>
<feature type="region of interest" description="Disordered" evidence="2">
    <location>
        <begin position="357"/>
        <end position="603"/>
    </location>
</feature>
<evidence type="ECO:0000313" key="4">
    <source>
        <dbReference type="EMBL" id="KAF6423555.1"/>
    </source>
</evidence>
<feature type="compositionally biased region" description="Pro residues" evidence="2">
    <location>
        <begin position="364"/>
        <end position="377"/>
    </location>
</feature>
<keyword evidence="5" id="KW-1185">Reference proteome</keyword>
<dbReference type="EMBL" id="JACASE010000012">
    <property type="protein sequence ID" value="KAF6423555.1"/>
    <property type="molecule type" value="Genomic_DNA"/>
</dbReference>
<feature type="domain" description="DNA endonuclease Ctp1 N-terminal" evidence="3">
    <location>
        <begin position="4"/>
        <end position="122"/>
    </location>
</feature>
<feature type="compositionally biased region" description="Pro residues" evidence="2">
    <location>
        <begin position="235"/>
        <end position="248"/>
    </location>
</feature>
<feature type="coiled-coil region" evidence="1">
    <location>
        <begin position="12"/>
        <end position="67"/>
    </location>
</feature>
<dbReference type="Proteomes" id="UP000593571">
    <property type="component" value="Unassembled WGS sequence"/>
</dbReference>
<dbReference type="PANTHER" id="PTHR15107">
    <property type="entry name" value="RETINOBLASTOMA BINDING PROTEIN 8"/>
    <property type="match status" value="1"/>
</dbReference>
<proteinExistence type="predicted"/>
<reference evidence="4 5" key="1">
    <citation type="journal article" date="2020" name="Nature">
        <title>Six reference-quality genomes reveal evolution of bat adaptations.</title>
        <authorList>
            <person name="Jebb D."/>
            <person name="Huang Z."/>
            <person name="Pippel M."/>
            <person name="Hughes G.M."/>
            <person name="Lavrichenko K."/>
            <person name="Devanna P."/>
            <person name="Winkler S."/>
            <person name="Jermiin L.S."/>
            <person name="Skirmuntt E.C."/>
            <person name="Katzourakis A."/>
            <person name="Burkitt-Gray L."/>
            <person name="Ray D.A."/>
            <person name="Sullivan K.A.M."/>
            <person name="Roscito J.G."/>
            <person name="Kirilenko B.M."/>
            <person name="Davalos L.M."/>
            <person name="Corthals A.P."/>
            <person name="Power M.L."/>
            <person name="Jones G."/>
            <person name="Ransome R.D."/>
            <person name="Dechmann D.K.N."/>
            <person name="Locatelli A.G."/>
            <person name="Puechmaille S.J."/>
            <person name="Fedrigo O."/>
            <person name="Jarvis E.D."/>
            <person name="Hiller M."/>
            <person name="Vernes S.C."/>
            <person name="Myers E.W."/>
            <person name="Teeling E.C."/>
        </authorList>
    </citation>
    <scope>NUCLEOTIDE SEQUENCE [LARGE SCALE GENOMIC DNA]</scope>
    <source>
        <strain evidence="4">MRouAeg1</strain>
        <tissue evidence="4">Muscle</tissue>
    </source>
</reference>
<evidence type="ECO:0000256" key="2">
    <source>
        <dbReference type="SAM" id="MobiDB-lite"/>
    </source>
</evidence>
<feature type="compositionally biased region" description="Polar residues" evidence="2">
    <location>
        <begin position="442"/>
        <end position="452"/>
    </location>
</feature>
<organism evidence="4 5">
    <name type="scientific">Rousettus aegyptiacus</name>
    <name type="common">Egyptian fruit bat</name>
    <name type="synonym">Pteropus aegyptiacus</name>
    <dbReference type="NCBI Taxonomy" id="9407"/>
    <lineage>
        <taxon>Eukaryota</taxon>
        <taxon>Metazoa</taxon>
        <taxon>Chordata</taxon>
        <taxon>Craniata</taxon>
        <taxon>Vertebrata</taxon>
        <taxon>Euteleostomi</taxon>
        <taxon>Mammalia</taxon>
        <taxon>Eutheria</taxon>
        <taxon>Laurasiatheria</taxon>
        <taxon>Chiroptera</taxon>
        <taxon>Yinpterochiroptera</taxon>
        <taxon>Pteropodoidea</taxon>
        <taxon>Pteropodidae</taxon>
        <taxon>Rousettinae</taxon>
        <taxon>Rousettus</taxon>
    </lineage>
</organism>
<sequence length="603" mass="65064">MESFTESLNRLRDIHEKEVLSLQNKLLELNSERCREARRVEELCAKNQQLREQQKALKENVRVLENRLRAGLCDRCSVTQELARKKQAEFESSLVQSLRHVFVLTNEVTRLQEENESLKEEAARLRGPGDRPQPQGREGALDTPPPLLLPSPGARKAVTEKLLGGREDTEDDHPEKSGYRTSPVAKTSPGANLPEPRAPDMSPQRISNQLHGTIAVVRPGARACPADRGCTNGTPPLPPARNSPPSPPRELGLPLDSFLRATRPSAMTDESLTRSLQADRLCLLNRHLSLHLRSPHGSPWAPATGPHGPRTQGLKAGEAEAWDDPVGLPGNLADVQDPRLEGALQLLLAQQLRAWGRAGSARPRGPPRWGPAPPSPPGAFDFEGPEKEAAGVALPGGRLPQPAGPAGPSRKAVTATQDHGTDKPLDLSEWGRGRDAPKPSSRLGSLSPQAARTPSPEPPQGAEPPAQPGPLGYSHGTKGARAPEPEEPRTLVDPARPLPGPHPSLPSPGRERPKLSPHPQRPEADGHTELSEPERPWPVSAELDEPDSSDSEVGLSPEAGVTESTSGEGPRCFCTAERGLSPQQRRKRASSSDPWDKASKKPS</sequence>
<protein>
    <submittedName>
        <fullName evidence="4">RBBP8 N-terminal like</fullName>
    </submittedName>
</protein>
<keyword evidence="1" id="KW-0175">Coiled coil</keyword>
<evidence type="ECO:0000313" key="5">
    <source>
        <dbReference type="Proteomes" id="UP000593571"/>
    </source>
</evidence>
<gene>
    <name evidence="4" type="ORF">HJG63_016454</name>
</gene>
<evidence type="ECO:0000259" key="3">
    <source>
        <dbReference type="Pfam" id="PF10482"/>
    </source>
</evidence>
<feature type="region of interest" description="Disordered" evidence="2">
    <location>
        <begin position="112"/>
        <end position="202"/>
    </location>
</feature>
<dbReference type="PANTHER" id="PTHR15107:SF3">
    <property type="entry name" value="RBBP8 N-TERMINAL-LIKE PROTEIN"/>
    <property type="match status" value="1"/>
</dbReference>
<feature type="compositionally biased region" description="Pro residues" evidence="2">
    <location>
        <begin position="496"/>
        <end position="506"/>
    </location>
</feature>
<dbReference type="AlphaFoldDB" id="A0A7J8DKI1"/>
<feature type="region of interest" description="Disordered" evidence="2">
    <location>
        <begin position="227"/>
        <end position="251"/>
    </location>
</feature>
<evidence type="ECO:0000256" key="1">
    <source>
        <dbReference type="SAM" id="Coils"/>
    </source>
</evidence>
<feature type="compositionally biased region" description="Basic and acidic residues" evidence="2">
    <location>
        <begin position="594"/>
        <end position="603"/>
    </location>
</feature>
<comment type="caution">
    <text evidence="4">The sequence shown here is derived from an EMBL/GenBank/DDBJ whole genome shotgun (WGS) entry which is preliminary data.</text>
</comment>
<dbReference type="InterPro" id="IPR033316">
    <property type="entry name" value="RBBP8-like"/>
</dbReference>
<feature type="region of interest" description="Disordered" evidence="2">
    <location>
        <begin position="295"/>
        <end position="314"/>
    </location>
</feature>